<dbReference type="Proteomes" id="UP000814140">
    <property type="component" value="Unassembled WGS sequence"/>
</dbReference>
<name>A0ACB8SQJ3_9AGAM</name>
<comment type="caution">
    <text evidence="1">The sequence shown here is derived from an EMBL/GenBank/DDBJ whole genome shotgun (WGS) entry which is preliminary data.</text>
</comment>
<accession>A0ACB8SQJ3</accession>
<gene>
    <name evidence="1" type="ORF">BV25DRAFT_1830352</name>
</gene>
<evidence type="ECO:0000313" key="2">
    <source>
        <dbReference type="Proteomes" id="UP000814140"/>
    </source>
</evidence>
<sequence length="169" mass="18925">MNSLTARSIFRNGTHALGRPAVIKASNTRIMSTSRQYSTMHDNDPDVLDREKRRSLSRKPYQTSSPMDHAPGWNETLASSSEAYVKADKDVSSPHDLVERTMTHTKAKHSPEEAMESGEAMYDLDEISGPLKAAAGATEIVEDTYEEEIEKHEGEWHQSVKKSHLEKNA</sequence>
<reference evidence="1" key="2">
    <citation type="journal article" date="2022" name="New Phytol.">
        <title>Evolutionary transition to the ectomycorrhizal habit in the genomes of a hyperdiverse lineage of mushroom-forming fungi.</title>
        <authorList>
            <person name="Looney B."/>
            <person name="Miyauchi S."/>
            <person name="Morin E."/>
            <person name="Drula E."/>
            <person name="Courty P.E."/>
            <person name="Kohler A."/>
            <person name="Kuo A."/>
            <person name="LaButti K."/>
            <person name="Pangilinan J."/>
            <person name="Lipzen A."/>
            <person name="Riley R."/>
            <person name="Andreopoulos W."/>
            <person name="He G."/>
            <person name="Johnson J."/>
            <person name="Nolan M."/>
            <person name="Tritt A."/>
            <person name="Barry K.W."/>
            <person name="Grigoriev I.V."/>
            <person name="Nagy L.G."/>
            <person name="Hibbett D."/>
            <person name="Henrissat B."/>
            <person name="Matheny P.B."/>
            <person name="Labbe J."/>
            <person name="Martin F.M."/>
        </authorList>
    </citation>
    <scope>NUCLEOTIDE SEQUENCE</scope>
    <source>
        <strain evidence="1">HHB10654</strain>
    </source>
</reference>
<protein>
    <submittedName>
        <fullName evidence="1">Uncharacterized protein</fullName>
    </submittedName>
</protein>
<keyword evidence="2" id="KW-1185">Reference proteome</keyword>
<dbReference type="EMBL" id="MU277238">
    <property type="protein sequence ID" value="KAI0058181.1"/>
    <property type="molecule type" value="Genomic_DNA"/>
</dbReference>
<reference evidence="1" key="1">
    <citation type="submission" date="2021-03" db="EMBL/GenBank/DDBJ databases">
        <authorList>
            <consortium name="DOE Joint Genome Institute"/>
            <person name="Ahrendt S."/>
            <person name="Looney B.P."/>
            <person name="Miyauchi S."/>
            <person name="Morin E."/>
            <person name="Drula E."/>
            <person name="Courty P.E."/>
            <person name="Chicoki N."/>
            <person name="Fauchery L."/>
            <person name="Kohler A."/>
            <person name="Kuo A."/>
            <person name="Labutti K."/>
            <person name="Pangilinan J."/>
            <person name="Lipzen A."/>
            <person name="Riley R."/>
            <person name="Andreopoulos W."/>
            <person name="He G."/>
            <person name="Johnson J."/>
            <person name="Barry K.W."/>
            <person name="Grigoriev I.V."/>
            <person name="Nagy L."/>
            <person name="Hibbett D."/>
            <person name="Henrissat B."/>
            <person name="Matheny P.B."/>
            <person name="Labbe J."/>
            <person name="Martin F."/>
        </authorList>
    </citation>
    <scope>NUCLEOTIDE SEQUENCE</scope>
    <source>
        <strain evidence="1">HHB10654</strain>
    </source>
</reference>
<proteinExistence type="predicted"/>
<evidence type="ECO:0000313" key="1">
    <source>
        <dbReference type="EMBL" id="KAI0058181.1"/>
    </source>
</evidence>
<organism evidence="1 2">
    <name type="scientific">Artomyces pyxidatus</name>
    <dbReference type="NCBI Taxonomy" id="48021"/>
    <lineage>
        <taxon>Eukaryota</taxon>
        <taxon>Fungi</taxon>
        <taxon>Dikarya</taxon>
        <taxon>Basidiomycota</taxon>
        <taxon>Agaricomycotina</taxon>
        <taxon>Agaricomycetes</taxon>
        <taxon>Russulales</taxon>
        <taxon>Auriscalpiaceae</taxon>
        <taxon>Artomyces</taxon>
    </lineage>
</organism>